<dbReference type="EC" id="2.3.1.234" evidence="3"/>
<keyword evidence="3" id="KW-0808">Transferase</keyword>
<dbReference type="InterPro" id="IPR022496">
    <property type="entry name" value="T6A_TsaB"/>
</dbReference>
<dbReference type="Pfam" id="PF00814">
    <property type="entry name" value="TsaD"/>
    <property type="match status" value="1"/>
</dbReference>
<comment type="caution">
    <text evidence="3">The sequence shown here is derived from an EMBL/GenBank/DDBJ whole genome shotgun (WGS) entry which is preliminary data.</text>
</comment>
<dbReference type="RefSeq" id="WP_275820949.1">
    <property type="nucleotide sequence ID" value="NZ_JARHUD010000003.1"/>
</dbReference>
<dbReference type="Gene3D" id="3.30.420.40">
    <property type="match status" value="2"/>
</dbReference>
<dbReference type="InterPro" id="IPR043129">
    <property type="entry name" value="ATPase_NBD"/>
</dbReference>
<dbReference type="PANTHER" id="PTHR11735:SF11">
    <property type="entry name" value="TRNA THREONYLCARBAMOYLADENOSINE BIOSYNTHESIS PROTEIN TSAB"/>
    <property type="match status" value="1"/>
</dbReference>
<dbReference type="NCBIfam" id="TIGR03725">
    <property type="entry name" value="T6A_YeaZ"/>
    <property type="match status" value="1"/>
</dbReference>
<organism evidence="3 4">
    <name type="scientific">Aquibaculum arenosum</name>
    <dbReference type="NCBI Taxonomy" id="3032591"/>
    <lineage>
        <taxon>Bacteria</taxon>
        <taxon>Pseudomonadati</taxon>
        <taxon>Pseudomonadota</taxon>
        <taxon>Alphaproteobacteria</taxon>
        <taxon>Rhodospirillales</taxon>
        <taxon>Rhodovibrionaceae</taxon>
        <taxon>Aquibaculum</taxon>
    </lineage>
</organism>
<dbReference type="SUPFAM" id="SSF53067">
    <property type="entry name" value="Actin-like ATPase domain"/>
    <property type="match status" value="2"/>
</dbReference>
<gene>
    <name evidence="3" type="primary">tsaB</name>
    <name evidence="3" type="ORF">P2G67_05790</name>
</gene>
<dbReference type="InterPro" id="IPR000905">
    <property type="entry name" value="Gcp-like_dom"/>
</dbReference>
<dbReference type="GO" id="GO:0061711">
    <property type="term" value="F:tRNA N(6)-L-threonylcarbamoyladenine synthase activity"/>
    <property type="evidence" value="ECO:0007669"/>
    <property type="project" value="UniProtKB-EC"/>
</dbReference>
<dbReference type="EMBL" id="JARHUD010000003">
    <property type="protein sequence ID" value="MDF2095481.1"/>
    <property type="molecule type" value="Genomic_DNA"/>
</dbReference>
<evidence type="ECO:0000259" key="2">
    <source>
        <dbReference type="Pfam" id="PF00814"/>
    </source>
</evidence>
<evidence type="ECO:0000313" key="3">
    <source>
        <dbReference type="EMBL" id="MDF2095481.1"/>
    </source>
</evidence>
<keyword evidence="4" id="KW-1185">Reference proteome</keyword>
<evidence type="ECO:0000313" key="4">
    <source>
        <dbReference type="Proteomes" id="UP001215503"/>
    </source>
</evidence>
<name>A0ABT5YKJ9_9PROT</name>
<dbReference type="Proteomes" id="UP001215503">
    <property type="component" value="Unassembled WGS sequence"/>
</dbReference>
<feature type="domain" description="Gcp-like" evidence="2">
    <location>
        <begin position="41"/>
        <end position="145"/>
    </location>
</feature>
<feature type="region of interest" description="Disordered" evidence="1">
    <location>
        <begin position="215"/>
        <end position="236"/>
    </location>
</feature>
<sequence>MPNAPFTPSPVLAFDCAGSSCSAAILVGDQVLAQRFEARRRGQAERLLPLLQECLAEAGLSWTDLGRLAVTRGPGSFTGVRVGLATARALALASGLPLFAVDGFRLYAAMTTHSLPEATRRNSALVVAIDARRADLFLQCFDAQGQPLAEPQSLLPEQAAARLPAGPLLLAGDGVEQLLPALTGRDYQVVEGSAAADSVALARLAANLPLPPAGSLPPTPLYLRPPDVSLPGKPRA</sequence>
<accession>A0ABT5YKJ9</accession>
<proteinExistence type="predicted"/>
<protein>
    <submittedName>
        <fullName evidence="3">tRNA (Adenosine(37)-N6)-threonylcarbamoyltransferase complex dimerization subunit type 1 TsaB</fullName>
        <ecNumber evidence="3">2.3.1.234</ecNumber>
    </submittedName>
</protein>
<dbReference type="PANTHER" id="PTHR11735">
    <property type="entry name" value="TRNA N6-ADENOSINE THREONYLCARBAMOYLTRANSFERASE"/>
    <property type="match status" value="1"/>
</dbReference>
<evidence type="ECO:0000256" key="1">
    <source>
        <dbReference type="SAM" id="MobiDB-lite"/>
    </source>
</evidence>
<keyword evidence="3" id="KW-0012">Acyltransferase</keyword>
<reference evidence="3 4" key="1">
    <citation type="submission" date="2023-03" db="EMBL/GenBank/DDBJ databases">
        <title>Fodinicurvata sp. CAU 1616 isolated from sea sendiment.</title>
        <authorList>
            <person name="Kim W."/>
        </authorList>
    </citation>
    <scope>NUCLEOTIDE SEQUENCE [LARGE SCALE GENOMIC DNA]</scope>
    <source>
        <strain evidence="3 4">CAU 1616</strain>
    </source>
</reference>